<accession>A0A518CHQ3</accession>
<dbReference type="EMBL" id="CP036281">
    <property type="protein sequence ID" value="QDU78755.1"/>
    <property type="molecule type" value="Genomic_DNA"/>
</dbReference>
<dbReference type="Proteomes" id="UP000317178">
    <property type="component" value="Chromosome"/>
</dbReference>
<dbReference type="AlphaFoldDB" id="A0A518CHQ3"/>
<organism evidence="1 2">
    <name type="scientific">Polystyrenella longa</name>
    <dbReference type="NCBI Taxonomy" id="2528007"/>
    <lineage>
        <taxon>Bacteria</taxon>
        <taxon>Pseudomonadati</taxon>
        <taxon>Planctomycetota</taxon>
        <taxon>Planctomycetia</taxon>
        <taxon>Planctomycetales</taxon>
        <taxon>Planctomycetaceae</taxon>
        <taxon>Polystyrenella</taxon>
    </lineage>
</organism>
<protein>
    <submittedName>
        <fullName evidence="1">Uncharacterized protein</fullName>
    </submittedName>
</protein>
<sequence>MHFLWYEDEDKVGVDLGCLLDPPVNIQNLKEANAYVCAHSVKWSTSPYTPSYYERFPTS</sequence>
<proteinExistence type="predicted"/>
<evidence type="ECO:0000313" key="1">
    <source>
        <dbReference type="EMBL" id="QDU78755.1"/>
    </source>
</evidence>
<gene>
    <name evidence="1" type="ORF">Pla110_04590</name>
</gene>
<evidence type="ECO:0000313" key="2">
    <source>
        <dbReference type="Proteomes" id="UP000317178"/>
    </source>
</evidence>
<name>A0A518CHQ3_9PLAN</name>
<reference evidence="1 2" key="1">
    <citation type="submission" date="2019-02" db="EMBL/GenBank/DDBJ databases">
        <title>Deep-cultivation of Planctomycetes and their phenomic and genomic characterization uncovers novel biology.</title>
        <authorList>
            <person name="Wiegand S."/>
            <person name="Jogler M."/>
            <person name="Boedeker C."/>
            <person name="Pinto D."/>
            <person name="Vollmers J."/>
            <person name="Rivas-Marin E."/>
            <person name="Kohn T."/>
            <person name="Peeters S.H."/>
            <person name="Heuer A."/>
            <person name="Rast P."/>
            <person name="Oberbeckmann S."/>
            <person name="Bunk B."/>
            <person name="Jeske O."/>
            <person name="Meyerdierks A."/>
            <person name="Storesund J.E."/>
            <person name="Kallscheuer N."/>
            <person name="Luecker S."/>
            <person name="Lage O.M."/>
            <person name="Pohl T."/>
            <person name="Merkel B.J."/>
            <person name="Hornburger P."/>
            <person name="Mueller R.-W."/>
            <person name="Bruemmer F."/>
            <person name="Labrenz M."/>
            <person name="Spormann A.M."/>
            <person name="Op den Camp H."/>
            <person name="Overmann J."/>
            <person name="Amann R."/>
            <person name="Jetten M.S.M."/>
            <person name="Mascher T."/>
            <person name="Medema M.H."/>
            <person name="Devos D.P."/>
            <person name="Kaster A.-K."/>
            <person name="Ovreas L."/>
            <person name="Rohde M."/>
            <person name="Galperin M.Y."/>
            <person name="Jogler C."/>
        </authorList>
    </citation>
    <scope>NUCLEOTIDE SEQUENCE [LARGE SCALE GENOMIC DNA]</scope>
    <source>
        <strain evidence="1 2">Pla110</strain>
    </source>
</reference>
<dbReference type="KEGG" id="plon:Pla110_04590"/>
<keyword evidence="2" id="KW-1185">Reference proteome</keyword>